<dbReference type="EMBL" id="UINC01002784">
    <property type="protein sequence ID" value="SVA00274.1"/>
    <property type="molecule type" value="Genomic_DNA"/>
</dbReference>
<protein>
    <submittedName>
        <fullName evidence="2">Uncharacterized protein</fullName>
    </submittedName>
</protein>
<organism evidence="2">
    <name type="scientific">marine metagenome</name>
    <dbReference type="NCBI Taxonomy" id="408172"/>
    <lineage>
        <taxon>unclassified sequences</taxon>
        <taxon>metagenomes</taxon>
        <taxon>ecological metagenomes</taxon>
    </lineage>
</organism>
<name>A0A381S9V9_9ZZZZ</name>
<sequence length="330" mass="36614">MKRVVCPFAVAPVVVVALASVAVAQEPSQVPRTADGHPDLQGVWANNTATPMQRPAAFEGKDALTDEELALFRARAGELRENEQAGNLLGDLLIQQVLEDPNFREFDAGTGNYNSFWLVERELDHRTSLVVDPPTGRIPPITDAARERRRSLPRPTGGRADSHERRSLLDRCVSYGVPNLLAGYNAYFQIAQTADHVVIYQELIHDARVIPIDGTPHLDDSVRQLHGDSRGRWEGDSLVVETTNYSARGAYRGATQNVRVVERFTRVADETIEYEVTFDDSDTWGQPWTLMIPLSRSEESIFEYACHEGNYAMEGILAGARSEEAAATQP</sequence>
<dbReference type="AlphaFoldDB" id="A0A381S9V9"/>
<reference evidence="2" key="1">
    <citation type="submission" date="2018-05" db="EMBL/GenBank/DDBJ databases">
        <authorList>
            <person name="Lanie J.A."/>
            <person name="Ng W.-L."/>
            <person name="Kazmierczak K.M."/>
            <person name="Andrzejewski T.M."/>
            <person name="Davidsen T.M."/>
            <person name="Wayne K.J."/>
            <person name="Tettelin H."/>
            <person name="Glass J.I."/>
            <person name="Rusch D."/>
            <person name="Podicherti R."/>
            <person name="Tsui H.-C.T."/>
            <person name="Winkler M.E."/>
        </authorList>
    </citation>
    <scope>NUCLEOTIDE SEQUENCE</scope>
</reference>
<gene>
    <name evidence="2" type="ORF">METZ01_LOCUS53128</name>
</gene>
<evidence type="ECO:0000256" key="1">
    <source>
        <dbReference type="SAM" id="MobiDB-lite"/>
    </source>
</evidence>
<evidence type="ECO:0000313" key="2">
    <source>
        <dbReference type="EMBL" id="SVA00274.1"/>
    </source>
</evidence>
<feature type="region of interest" description="Disordered" evidence="1">
    <location>
        <begin position="130"/>
        <end position="163"/>
    </location>
</feature>
<proteinExistence type="predicted"/>
<accession>A0A381S9V9</accession>